<proteinExistence type="inferred from homology"/>
<evidence type="ECO:0000256" key="3">
    <source>
        <dbReference type="ARBA" id="ARBA00022898"/>
    </source>
</evidence>
<dbReference type="GO" id="GO:0009088">
    <property type="term" value="P:threonine biosynthetic process"/>
    <property type="evidence" value="ECO:0007669"/>
    <property type="project" value="UniProtKB-UniRule"/>
</dbReference>
<dbReference type="Proteomes" id="UP000198420">
    <property type="component" value="Unassembled WGS sequence"/>
</dbReference>
<dbReference type="Pfam" id="PF00291">
    <property type="entry name" value="PALP"/>
    <property type="match status" value="1"/>
</dbReference>
<name>A0A238VM79_9ACTN</name>
<evidence type="ECO:0000313" key="9">
    <source>
        <dbReference type="Proteomes" id="UP000198420"/>
    </source>
</evidence>
<keyword evidence="4" id="KW-0456">Lyase</keyword>
<keyword evidence="9" id="KW-1185">Reference proteome</keyword>
<reference evidence="9" key="1">
    <citation type="submission" date="2017-06" db="EMBL/GenBank/DDBJ databases">
        <authorList>
            <person name="Varghese N."/>
            <person name="Submissions S."/>
        </authorList>
    </citation>
    <scope>NUCLEOTIDE SEQUENCE [LARGE SCALE GENOMIC DNA]</scope>
    <source>
        <strain evidence="9">DSM 44485</strain>
    </source>
</reference>
<dbReference type="PANTHER" id="PTHR48078:SF6">
    <property type="entry name" value="L-THREONINE DEHYDRATASE CATABOLIC TDCB"/>
    <property type="match status" value="1"/>
</dbReference>
<dbReference type="EC" id="4.2.3.1" evidence="5"/>
<dbReference type="GO" id="GO:0009097">
    <property type="term" value="P:isoleucine biosynthetic process"/>
    <property type="evidence" value="ECO:0007669"/>
    <property type="project" value="TreeGrafter"/>
</dbReference>
<dbReference type="EMBL" id="FZNP01000002">
    <property type="protein sequence ID" value="SNR35490.1"/>
    <property type="molecule type" value="Genomic_DNA"/>
</dbReference>
<evidence type="ECO:0000256" key="5">
    <source>
        <dbReference type="NCBIfam" id="TIGR00260"/>
    </source>
</evidence>
<comment type="cofactor">
    <cofactor evidence="1 6">
        <name>pyridoxal 5'-phosphate</name>
        <dbReference type="ChEBI" id="CHEBI:597326"/>
    </cofactor>
</comment>
<dbReference type="NCBIfam" id="TIGR00260">
    <property type="entry name" value="thrC"/>
    <property type="match status" value="1"/>
</dbReference>
<protein>
    <recommendedName>
        <fullName evidence="5">Threonine synthase</fullName>
        <ecNumber evidence="5">4.2.3.1</ecNumber>
    </recommendedName>
</protein>
<dbReference type="RefSeq" id="WP_179278689.1">
    <property type="nucleotide sequence ID" value="NZ_FZNP01000002.1"/>
</dbReference>
<keyword evidence="3 6" id="KW-0663">Pyridoxal phosphate</keyword>
<gene>
    <name evidence="8" type="ORF">SAMN06265355_10272</name>
</gene>
<evidence type="ECO:0000256" key="1">
    <source>
        <dbReference type="ARBA" id="ARBA00001933"/>
    </source>
</evidence>
<dbReference type="AlphaFoldDB" id="A0A238VM79"/>
<dbReference type="InterPro" id="IPR036052">
    <property type="entry name" value="TrpB-like_PALP_sf"/>
</dbReference>
<dbReference type="PANTHER" id="PTHR48078">
    <property type="entry name" value="THREONINE DEHYDRATASE, MITOCHONDRIAL-RELATED"/>
    <property type="match status" value="1"/>
</dbReference>
<dbReference type="InterPro" id="IPR004450">
    <property type="entry name" value="Thr_synthase-like"/>
</dbReference>
<dbReference type="GO" id="GO:0006565">
    <property type="term" value="P:L-serine catabolic process"/>
    <property type="evidence" value="ECO:0007669"/>
    <property type="project" value="TreeGrafter"/>
</dbReference>
<evidence type="ECO:0000256" key="2">
    <source>
        <dbReference type="ARBA" id="ARBA00005517"/>
    </source>
</evidence>
<evidence type="ECO:0000313" key="8">
    <source>
        <dbReference type="EMBL" id="SNR35490.1"/>
    </source>
</evidence>
<comment type="similarity">
    <text evidence="2">Belongs to the threonine synthase family.</text>
</comment>
<evidence type="ECO:0000256" key="4">
    <source>
        <dbReference type="ARBA" id="ARBA00023239"/>
    </source>
</evidence>
<dbReference type="InterPro" id="IPR001926">
    <property type="entry name" value="TrpB-like_PALP"/>
</dbReference>
<evidence type="ECO:0000259" key="7">
    <source>
        <dbReference type="Pfam" id="PF00291"/>
    </source>
</evidence>
<feature type="domain" description="Tryptophan synthase beta chain-like PALP" evidence="7">
    <location>
        <begin position="96"/>
        <end position="395"/>
    </location>
</feature>
<dbReference type="GO" id="GO:0006567">
    <property type="term" value="P:L-threonine catabolic process"/>
    <property type="evidence" value="ECO:0007669"/>
    <property type="project" value="TreeGrafter"/>
</dbReference>
<dbReference type="GO" id="GO:0004795">
    <property type="term" value="F:threonine synthase activity"/>
    <property type="evidence" value="ECO:0007669"/>
    <property type="project" value="UniProtKB-UniRule"/>
</dbReference>
<feature type="modified residue" description="N6-(pyridoxal phosphate)lysine" evidence="6">
    <location>
        <position position="130"/>
    </location>
</feature>
<accession>A0A238VM79</accession>
<dbReference type="SUPFAM" id="SSF53686">
    <property type="entry name" value="Tryptophan synthase beta subunit-like PLP-dependent enzymes"/>
    <property type="match status" value="1"/>
</dbReference>
<dbReference type="GO" id="GO:0004794">
    <property type="term" value="F:threonine deaminase activity"/>
    <property type="evidence" value="ECO:0007669"/>
    <property type="project" value="TreeGrafter"/>
</dbReference>
<evidence type="ECO:0000256" key="6">
    <source>
        <dbReference type="PIRSR" id="PIRSR604450-51"/>
    </source>
</evidence>
<sequence>MTPPVPAAGAAGTDHLRWQCSRCAAFSPVGDLRYACTRCRWSGRLTLVIDYERIGAGRPPADVLLTDEHSLWRYARLLPLGAGGGGARRVRSRYVAGWTPMHRADRLAHRLGLGRLWIKDEAGNPSGALKDRASVVAVADALDRGRNVIATASSGNAGAALAGAAAAVGLRCVVFVPRGTPPAKVTQISRYGARVLVVDGDYDATVRLSTAACRRWGWYCRNTAYNPCTAEGKKTAALEIVEQLGWSAPDAVVAPVGDGNILVGLYRGLCDARAMGWIDRMPRLIGVQAAASPAVHRAWARGAADVRPAPAGTRAESINVGEPQDGFRALAAVRNTAGLMAAVEDEEIFAAVDWLAAESGVYAEPASAAGAAALPALVARGELGSADHVVLLNTGSGLKTAPSANGGSAIPVAADLHAVAALGMPDALDADSEVDLDELEQQW</sequence>
<dbReference type="GO" id="GO:0003941">
    <property type="term" value="F:L-serine ammonia-lyase activity"/>
    <property type="evidence" value="ECO:0007669"/>
    <property type="project" value="TreeGrafter"/>
</dbReference>
<organism evidence="8 9">
    <name type="scientific">Actinomadura mexicana</name>
    <dbReference type="NCBI Taxonomy" id="134959"/>
    <lineage>
        <taxon>Bacteria</taxon>
        <taxon>Bacillati</taxon>
        <taxon>Actinomycetota</taxon>
        <taxon>Actinomycetes</taxon>
        <taxon>Streptosporangiales</taxon>
        <taxon>Thermomonosporaceae</taxon>
        <taxon>Actinomadura</taxon>
    </lineage>
</organism>
<dbReference type="InterPro" id="IPR050147">
    <property type="entry name" value="Ser/Thr_Dehydratase"/>
</dbReference>
<dbReference type="Gene3D" id="3.40.50.1100">
    <property type="match status" value="2"/>
</dbReference>